<accession>A0ABR9WTL5</accession>
<reference evidence="3 4" key="1">
    <citation type="submission" date="2020-10" db="EMBL/GenBank/DDBJ databases">
        <title>The genome sequence of Flavobacterium aquaticum 1Y8A.</title>
        <authorList>
            <person name="Liu Y."/>
        </authorList>
    </citation>
    <scope>NUCLEOTIDE SEQUENCE [LARGE SCALE GENOMIC DNA]</scope>
    <source>
        <strain evidence="3 4">1Y8A</strain>
    </source>
</reference>
<dbReference type="InterPro" id="IPR011089">
    <property type="entry name" value="GmrSD_C"/>
</dbReference>
<keyword evidence="4" id="KW-1185">Reference proteome</keyword>
<dbReference type="EMBL" id="JADFTZ010000004">
    <property type="protein sequence ID" value="MBE9576993.1"/>
    <property type="molecule type" value="Genomic_DNA"/>
</dbReference>
<dbReference type="RefSeq" id="WP_194096290.1">
    <property type="nucleotide sequence ID" value="NZ_JADFTZ010000004.1"/>
</dbReference>
<evidence type="ECO:0000313" key="4">
    <source>
        <dbReference type="Proteomes" id="UP000656274"/>
    </source>
</evidence>
<dbReference type="Pfam" id="PF03235">
    <property type="entry name" value="GmrSD_N"/>
    <property type="match status" value="1"/>
</dbReference>
<comment type="caution">
    <text evidence="3">The sequence shown here is derived from an EMBL/GenBank/DDBJ whole genome shotgun (WGS) entry which is preliminary data.</text>
</comment>
<dbReference type="Proteomes" id="UP000656274">
    <property type="component" value="Unassembled WGS sequence"/>
</dbReference>
<organism evidence="3 4">
    <name type="scientific">Flavobacterium proteolyticum</name>
    <dbReference type="NCBI Taxonomy" id="2911683"/>
    <lineage>
        <taxon>Bacteria</taxon>
        <taxon>Pseudomonadati</taxon>
        <taxon>Bacteroidota</taxon>
        <taxon>Flavobacteriia</taxon>
        <taxon>Flavobacteriales</taxon>
        <taxon>Flavobacteriaceae</taxon>
        <taxon>Flavobacterium</taxon>
    </lineage>
</organism>
<dbReference type="InterPro" id="IPR004919">
    <property type="entry name" value="GmrSD_N"/>
</dbReference>
<dbReference type="PANTHER" id="PTHR35149">
    <property type="entry name" value="SLL5132 PROTEIN"/>
    <property type="match status" value="1"/>
</dbReference>
<evidence type="ECO:0000259" key="2">
    <source>
        <dbReference type="Pfam" id="PF07510"/>
    </source>
</evidence>
<feature type="domain" description="GmrSD restriction endonucleases N-terminal" evidence="1">
    <location>
        <begin position="12"/>
        <end position="242"/>
    </location>
</feature>
<gene>
    <name evidence="3" type="ORF">IM755_09765</name>
</gene>
<evidence type="ECO:0000259" key="1">
    <source>
        <dbReference type="Pfam" id="PF03235"/>
    </source>
</evidence>
<feature type="domain" description="GmrSD restriction endonucleases C-terminal" evidence="2">
    <location>
        <begin position="448"/>
        <end position="574"/>
    </location>
</feature>
<dbReference type="PANTHER" id="PTHR35149:SF2">
    <property type="entry name" value="DUF262 DOMAIN-CONTAINING PROTEIN"/>
    <property type="match status" value="1"/>
</dbReference>
<evidence type="ECO:0000313" key="3">
    <source>
        <dbReference type="EMBL" id="MBE9576993.1"/>
    </source>
</evidence>
<dbReference type="Pfam" id="PF07510">
    <property type="entry name" value="GmrSD_C"/>
    <property type="match status" value="1"/>
</dbReference>
<proteinExistence type="predicted"/>
<name>A0ABR9WTL5_9FLAO</name>
<sequence length="598" mass="71284">MEEPFKPLSLSIKELFGNADSLYKIPVYQRPYKWENDQVEQLWDDITEAYYNGEENYFLGSIITAKPRDNEKSLYSDVVDGQQRLTTLMIMFCVIRDLFPDINQDNFDDNPFAVSIDEIKASISLHGKSERLKLYTHAQHNSDFEKYILKGDTTTLSFPYKYQIRIDEEPKFKFINTAVIFRNKFNDIGREESEKIIDFIFNKIKLIRIDCKNREFAIKLFQVLNDRGMDLTAADLIKSYLLEKLYSKYSSDPDTSKIKENQFILDWREMENTISNCEDINVNDLFIMYEYYSLAQNPRKSLYDELQNEFESKDPNVVIDDVKNFAKSYYTHIWEAQDKLNYSFWYIRWSVYWKTILLTAIHTNYTDYESLKYELRRFYYLYWIAGKTLSQIKQTSFNLIKWIKEKQSIEFIKSQLDEKVENDEIIDLVQRNLNSERIANNAWIKPLLILLEYDATDNNNHGFIPLSKDLHLEHILPIRYDSFDDWNHFNEELATKWINSAGNLTLLSGAKNIECSNNPFKTKISIYTGKGKYNDKDEKITSFQITQEIVRQYNEDMFNKQWSIEAIKYRRKWFLNQVSNLFDIDLEEIIKEEAPQLN</sequence>
<protein>
    <submittedName>
        <fullName evidence="3">DUF262 domain-containing protein</fullName>
    </submittedName>
</protein>